<feature type="transmembrane region" description="Helical" evidence="16">
    <location>
        <begin position="200"/>
        <end position="216"/>
    </location>
</feature>
<organism evidence="18 19">
    <name type="scientific">Limibacillus halophilus</name>
    <dbReference type="NCBI Taxonomy" id="1579333"/>
    <lineage>
        <taxon>Bacteria</taxon>
        <taxon>Pseudomonadati</taxon>
        <taxon>Pseudomonadota</taxon>
        <taxon>Alphaproteobacteria</taxon>
        <taxon>Rhodospirillales</taxon>
        <taxon>Rhodovibrionaceae</taxon>
        <taxon>Limibacillus</taxon>
    </lineage>
</organism>
<keyword evidence="11 16" id="KW-0472">Membrane</keyword>
<dbReference type="GO" id="GO:0016020">
    <property type="term" value="C:membrane"/>
    <property type="evidence" value="ECO:0007669"/>
    <property type="project" value="InterPro"/>
</dbReference>
<keyword evidence="8 16" id="KW-0812">Transmembrane</keyword>
<gene>
    <name evidence="18" type="ORF">FHR98_002567</name>
</gene>
<dbReference type="PANTHER" id="PTHR14269:SF61">
    <property type="entry name" value="CDP-DIACYLGLYCEROL--SERINE O-PHOSPHATIDYLTRANSFERASE"/>
    <property type="match status" value="1"/>
</dbReference>
<keyword evidence="19" id="KW-1185">Reference proteome</keyword>
<dbReference type="InterPro" id="IPR050324">
    <property type="entry name" value="CDP-alcohol_PTase-I"/>
</dbReference>
<evidence type="ECO:0000256" key="7">
    <source>
        <dbReference type="ARBA" id="ARBA00022679"/>
    </source>
</evidence>
<feature type="transmembrane region" description="Helical" evidence="16">
    <location>
        <begin position="101"/>
        <end position="119"/>
    </location>
</feature>
<dbReference type="NCBIfam" id="TIGR00473">
    <property type="entry name" value="pssA"/>
    <property type="match status" value="1"/>
</dbReference>
<evidence type="ECO:0000256" key="4">
    <source>
        <dbReference type="ARBA" id="ARBA00013174"/>
    </source>
</evidence>
<dbReference type="GO" id="GO:0003882">
    <property type="term" value="F:CDP-diacylglycerol-serine O-phosphatidyltransferase activity"/>
    <property type="evidence" value="ECO:0007669"/>
    <property type="project" value="UniProtKB-EC"/>
</dbReference>
<dbReference type="InterPro" id="IPR004533">
    <property type="entry name" value="CDP-diaglyc--ser_O-PTrfase"/>
</dbReference>
<dbReference type="InterPro" id="IPR000462">
    <property type="entry name" value="CDP-OH_P_trans"/>
</dbReference>
<keyword evidence="9 16" id="KW-1133">Transmembrane helix</keyword>
<dbReference type="InterPro" id="IPR048254">
    <property type="entry name" value="CDP_ALCOHOL_P_TRANSF_CS"/>
</dbReference>
<sequence>MPESRRRKAIPIRFLIPSLMTVLAICAGLTSIRFAIDGRQTMAVYLILLAALLDGMDGRVARLLKGTSKFGAELDSLADFVNFGVAPGLLLYLSLLQGTGPLAWLSALIFVICCGLRLARFNVMAQATDGPAWGKEFYVGVPAPAAGLLALLPLFLHFLGVSVIEGAPVLAAFYLIFVGFLAVSRIPTFAVKKVSIRRDLLFPTLLGMAAFVAFLFTNVWLAMTLGSLLYLGSLPLSLRAKRRRFGKGEDG</sequence>
<evidence type="ECO:0000256" key="16">
    <source>
        <dbReference type="SAM" id="Phobius"/>
    </source>
</evidence>
<dbReference type="PANTHER" id="PTHR14269">
    <property type="entry name" value="CDP-DIACYLGLYCEROL--GLYCEROL-3-PHOSPHATE 3-PHOSPHATIDYLTRANSFERASE-RELATED"/>
    <property type="match status" value="1"/>
</dbReference>
<dbReference type="Pfam" id="PF08009">
    <property type="entry name" value="CDP-OH_P_tran_2"/>
    <property type="match status" value="1"/>
</dbReference>
<evidence type="ECO:0000259" key="17">
    <source>
        <dbReference type="Pfam" id="PF08009"/>
    </source>
</evidence>
<comment type="caution">
    <text evidence="18">The sequence shown here is derived from an EMBL/GenBank/DDBJ whole genome shotgun (WGS) entry which is preliminary data.</text>
</comment>
<dbReference type="GO" id="GO:0008654">
    <property type="term" value="P:phospholipid biosynthetic process"/>
    <property type="evidence" value="ECO:0007669"/>
    <property type="project" value="UniProtKB-KW"/>
</dbReference>
<name>A0A839SUV8_9PROT</name>
<evidence type="ECO:0000256" key="12">
    <source>
        <dbReference type="ARBA" id="ARBA00023209"/>
    </source>
</evidence>
<keyword evidence="10" id="KW-0443">Lipid metabolism</keyword>
<evidence type="ECO:0000256" key="14">
    <source>
        <dbReference type="ARBA" id="ARBA00032361"/>
    </source>
</evidence>
<keyword evidence="12" id="KW-0594">Phospholipid biosynthesis</keyword>
<keyword evidence="7 15" id="KW-0808">Transferase</keyword>
<feature type="domain" description="CDP-alcohol phosphatidyltransferase C-terminal" evidence="17">
    <location>
        <begin position="201"/>
        <end position="235"/>
    </location>
</feature>
<evidence type="ECO:0000256" key="5">
    <source>
        <dbReference type="ARBA" id="ARBA00017171"/>
    </source>
</evidence>
<keyword evidence="6" id="KW-0444">Lipid biosynthesis</keyword>
<evidence type="ECO:0000256" key="9">
    <source>
        <dbReference type="ARBA" id="ARBA00022989"/>
    </source>
</evidence>
<accession>A0A839SUV8</accession>
<comment type="similarity">
    <text evidence="3 15">Belongs to the CDP-alcohol phosphatidyltransferase class-I family.</text>
</comment>
<comment type="subcellular location">
    <subcellularLocation>
        <location evidence="2">Endomembrane system</location>
        <topology evidence="2">Multi-pass membrane protein</topology>
    </subcellularLocation>
</comment>
<dbReference type="InterPro" id="IPR043130">
    <property type="entry name" value="CDP-OH_PTrfase_TM_dom"/>
</dbReference>
<keyword evidence="13" id="KW-1208">Phospholipid metabolism</keyword>
<evidence type="ECO:0000256" key="11">
    <source>
        <dbReference type="ARBA" id="ARBA00023136"/>
    </source>
</evidence>
<feature type="transmembrane region" description="Helical" evidence="16">
    <location>
        <begin position="166"/>
        <end position="188"/>
    </location>
</feature>
<proteinExistence type="inferred from homology"/>
<evidence type="ECO:0000313" key="18">
    <source>
        <dbReference type="EMBL" id="MBB3066262.1"/>
    </source>
</evidence>
<evidence type="ECO:0000313" key="19">
    <source>
        <dbReference type="Proteomes" id="UP000581135"/>
    </source>
</evidence>
<dbReference type="AlphaFoldDB" id="A0A839SUV8"/>
<evidence type="ECO:0000256" key="8">
    <source>
        <dbReference type="ARBA" id="ARBA00022692"/>
    </source>
</evidence>
<dbReference type="RefSeq" id="WP_183417078.1">
    <property type="nucleotide sequence ID" value="NZ_JACHXA010000007.1"/>
</dbReference>
<dbReference type="Proteomes" id="UP000581135">
    <property type="component" value="Unassembled WGS sequence"/>
</dbReference>
<dbReference type="Pfam" id="PF01066">
    <property type="entry name" value="CDP-OH_P_transf"/>
    <property type="match status" value="1"/>
</dbReference>
<dbReference type="PROSITE" id="PS00379">
    <property type="entry name" value="CDP_ALCOHOL_P_TRANSF"/>
    <property type="match status" value="1"/>
</dbReference>
<reference evidence="18 19" key="1">
    <citation type="submission" date="2020-08" db="EMBL/GenBank/DDBJ databases">
        <title>Genomic Encyclopedia of Type Strains, Phase III (KMG-III): the genomes of soil and plant-associated and newly described type strains.</title>
        <authorList>
            <person name="Whitman W."/>
        </authorList>
    </citation>
    <scope>NUCLEOTIDE SEQUENCE [LARGE SCALE GENOMIC DNA]</scope>
    <source>
        <strain evidence="18 19">CECT 8803</strain>
    </source>
</reference>
<dbReference type="InterPro" id="IPR012616">
    <property type="entry name" value="CDP-OH_P_trans_C"/>
</dbReference>
<comment type="catalytic activity">
    <reaction evidence="1">
        <text>a CDP-1,2-diacyl-sn-glycerol + L-serine = a 1,2-diacyl-sn-glycero-3-phospho-L-serine + CMP + H(+)</text>
        <dbReference type="Rhea" id="RHEA:16913"/>
        <dbReference type="ChEBI" id="CHEBI:15378"/>
        <dbReference type="ChEBI" id="CHEBI:33384"/>
        <dbReference type="ChEBI" id="CHEBI:57262"/>
        <dbReference type="ChEBI" id="CHEBI:58332"/>
        <dbReference type="ChEBI" id="CHEBI:60377"/>
        <dbReference type="EC" id="2.7.8.8"/>
    </reaction>
</comment>
<feature type="transmembrane region" description="Helical" evidence="16">
    <location>
        <begin position="12"/>
        <end position="36"/>
    </location>
</feature>
<evidence type="ECO:0000256" key="15">
    <source>
        <dbReference type="RuleBase" id="RU003750"/>
    </source>
</evidence>
<protein>
    <recommendedName>
        <fullName evidence="5">CDP-diacylglycerol--serine O-phosphatidyltransferase</fullName>
        <ecNumber evidence="4">2.7.8.8</ecNumber>
    </recommendedName>
    <alternativeName>
        <fullName evidence="14">Phosphatidylserine synthase</fullName>
    </alternativeName>
</protein>
<evidence type="ECO:0000256" key="10">
    <source>
        <dbReference type="ARBA" id="ARBA00023098"/>
    </source>
</evidence>
<feature type="transmembrane region" description="Helical" evidence="16">
    <location>
        <begin position="139"/>
        <end position="160"/>
    </location>
</feature>
<dbReference type="GO" id="GO:0012505">
    <property type="term" value="C:endomembrane system"/>
    <property type="evidence" value="ECO:0007669"/>
    <property type="project" value="UniProtKB-SubCell"/>
</dbReference>
<evidence type="ECO:0000256" key="2">
    <source>
        <dbReference type="ARBA" id="ARBA00004127"/>
    </source>
</evidence>
<evidence type="ECO:0000256" key="6">
    <source>
        <dbReference type="ARBA" id="ARBA00022516"/>
    </source>
</evidence>
<evidence type="ECO:0000256" key="13">
    <source>
        <dbReference type="ARBA" id="ARBA00023264"/>
    </source>
</evidence>
<dbReference type="Gene3D" id="1.20.120.1760">
    <property type="match status" value="1"/>
</dbReference>
<evidence type="ECO:0000256" key="1">
    <source>
        <dbReference type="ARBA" id="ARBA00000287"/>
    </source>
</evidence>
<evidence type="ECO:0000256" key="3">
    <source>
        <dbReference type="ARBA" id="ARBA00010441"/>
    </source>
</evidence>
<dbReference type="EC" id="2.7.8.8" evidence="4"/>
<dbReference type="EMBL" id="JACHXA010000007">
    <property type="protein sequence ID" value="MBB3066262.1"/>
    <property type="molecule type" value="Genomic_DNA"/>
</dbReference>